<sequence>MRIIDLIHFIALSVDYPLYANLFPATADSDCAVVKLTGGGSVNERANIAKPTFQILLRGQDSAAADAKAWDFYRFLNNKRDFNVDDTHVIFCTAQQAAPLFLGSDDNERVLYSLNFQLITEQL</sequence>
<protein>
    <submittedName>
        <fullName evidence="1">Uncharacterized protein</fullName>
    </submittedName>
</protein>
<gene>
    <name evidence="1" type="ORF">H1S01_11360</name>
</gene>
<dbReference type="InterPro" id="IPR024411">
    <property type="entry name" value="Tail_terminator_phage"/>
</dbReference>
<comment type="caution">
    <text evidence="1">The sequence shown here is derived from an EMBL/GenBank/DDBJ whole genome shotgun (WGS) entry which is preliminary data.</text>
</comment>
<evidence type="ECO:0000313" key="1">
    <source>
        <dbReference type="EMBL" id="MBC9785105.1"/>
    </source>
</evidence>
<dbReference type="EMBL" id="JACVHF010000010">
    <property type="protein sequence ID" value="MBC9785105.1"/>
    <property type="molecule type" value="Genomic_DNA"/>
</dbReference>
<evidence type="ECO:0000313" key="2">
    <source>
        <dbReference type="Proteomes" id="UP000617402"/>
    </source>
</evidence>
<reference evidence="1 2" key="1">
    <citation type="submission" date="2020-07" db="EMBL/GenBank/DDBJ databases">
        <title>Draft whole-genome sequence of Heliobacterium chlorum DSM 3682, type strain.</title>
        <authorList>
            <person name="Kyndt J.A."/>
            <person name="Meyer T.E."/>
            <person name="Imhoff J.F."/>
        </authorList>
    </citation>
    <scope>NUCLEOTIDE SEQUENCE [LARGE SCALE GENOMIC DNA]</scope>
    <source>
        <strain evidence="1 2">DSM 3682</strain>
    </source>
</reference>
<dbReference type="RefSeq" id="WP_188040596.1">
    <property type="nucleotide sequence ID" value="NZ_JACVHF010000010.1"/>
</dbReference>
<keyword evidence="2" id="KW-1185">Reference proteome</keyword>
<proteinExistence type="predicted"/>
<dbReference type="Proteomes" id="UP000617402">
    <property type="component" value="Unassembled WGS sequence"/>
</dbReference>
<name>A0ABR7T2V8_HELCL</name>
<organism evidence="1 2">
    <name type="scientific">Heliobacterium chlorum</name>
    <dbReference type="NCBI Taxonomy" id="2698"/>
    <lineage>
        <taxon>Bacteria</taxon>
        <taxon>Bacillati</taxon>
        <taxon>Bacillota</taxon>
        <taxon>Clostridia</taxon>
        <taxon>Eubacteriales</taxon>
        <taxon>Heliobacteriaceae</taxon>
        <taxon>Heliobacterium</taxon>
    </lineage>
</organism>
<dbReference type="Pfam" id="PF12691">
    <property type="entry name" value="Phage_tail_terminator_6"/>
    <property type="match status" value="1"/>
</dbReference>
<accession>A0ABR7T2V8</accession>